<protein>
    <submittedName>
        <fullName evidence="1">NCBP3 isoform 4</fullName>
    </submittedName>
</protein>
<accession>A0A2J8KR05</accession>
<dbReference type="EMBL" id="NBAG03000347">
    <property type="protein sequence ID" value="PNI37447.1"/>
    <property type="molecule type" value="Genomic_DNA"/>
</dbReference>
<name>A0A2J8KR05_PANTR</name>
<comment type="caution">
    <text evidence="1">The sequence shown here is derived from an EMBL/GenBank/DDBJ whole genome shotgun (WGS) entry which is preliminary data.</text>
</comment>
<dbReference type="AlphaFoldDB" id="A0A2J8KR05"/>
<evidence type="ECO:0000313" key="1">
    <source>
        <dbReference type="EMBL" id="PNI37447.1"/>
    </source>
</evidence>
<organism evidence="1 2">
    <name type="scientific">Pan troglodytes</name>
    <name type="common">Chimpanzee</name>
    <dbReference type="NCBI Taxonomy" id="9598"/>
    <lineage>
        <taxon>Eukaryota</taxon>
        <taxon>Metazoa</taxon>
        <taxon>Chordata</taxon>
        <taxon>Craniata</taxon>
        <taxon>Vertebrata</taxon>
        <taxon>Euteleostomi</taxon>
        <taxon>Mammalia</taxon>
        <taxon>Eutheria</taxon>
        <taxon>Euarchontoglires</taxon>
        <taxon>Primates</taxon>
        <taxon>Haplorrhini</taxon>
        <taxon>Catarrhini</taxon>
        <taxon>Hominidae</taxon>
        <taxon>Pan</taxon>
    </lineage>
</organism>
<feature type="non-terminal residue" evidence="1">
    <location>
        <position position="1"/>
    </location>
</feature>
<sequence length="35" mass="3871">SLLRNDLRPANKLAKGNRLFMRFATKAPGLGSIQD</sequence>
<reference evidence="1 2" key="1">
    <citation type="submission" date="2017-12" db="EMBL/GenBank/DDBJ databases">
        <title>High-resolution comparative analysis of great ape genomes.</title>
        <authorList>
            <person name="Pollen A."/>
            <person name="Hastie A."/>
            <person name="Hormozdiari F."/>
            <person name="Dougherty M."/>
            <person name="Liu R."/>
            <person name="Chaisson M."/>
            <person name="Hoppe E."/>
            <person name="Hill C."/>
            <person name="Pang A."/>
            <person name="Hillier L."/>
            <person name="Baker C."/>
            <person name="Armstrong J."/>
            <person name="Shendure J."/>
            <person name="Paten B."/>
            <person name="Wilson R."/>
            <person name="Chao H."/>
            <person name="Schneider V."/>
            <person name="Ventura M."/>
            <person name="Kronenberg Z."/>
            <person name="Murali S."/>
            <person name="Gordon D."/>
            <person name="Cantsilieris S."/>
            <person name="Munson K."/>
            <person name="Nelson B."/>
            <person name="Raja A."/>
            <person name="Underwood J."/>
            <person name="Diekhans M."/>
            <person name="Fiddes I."/>
            <person name="Haussler D."/>
            <person name="Eichler E."/>
        </authorList>
    </citation>
    <scope>NUCLEOTIDE SEQUENCE [LARGE SCALE GENOMIC DNA]</scope>
    <source>
        <strain evidence="1">Yerkes chimp pedigree #C0471</strain>
    </source>
</reference>
<evidence type="ECO:0000313" key="2">
    <source>
        <dbReference type="Proteomes" id="UP000236370"/>
    </source>
</evidence>
<dbReference type="Proteomes" id="UP000236370">
    <property type="component" value="Unassembled WGS sequence"/>
</dbReference>
<proteinExistence type="predicted"/>
<gene>
    <name evidence="1" type="ORF">CK820_G0036977</name>
</gene>